<evidence type="ECO:0000313" key="2">
    <source>
        <dbReference type="Proteomes" id="UP000886501"/>
    </source>
</evidence>
<name>A0ACB6ZLR9_THEGA</name>
<evidence type="ECO:0000313" key="1">
    <source>
        <dbReference type="EMBL" id="KAF9650086.1"/>
    </source>
</evidence>
<reference evidence="1" key="2">
    <citation type="journal article" date="2020" name="Nat. Commun.">
        <title>Large-scale genome sequencing of mycorrhizal fungi provides insights into the early evolution of symbiotic traits.</title>
        <authorList>
            <person name="Miyauchi S."/>
            <person name="Kiss E."/>
            <person name="Kuo A."/>
            <person name="Drula E."/>
            <person name="Kohler A."/>
            <person name="Sanchez-Garcia M."/>
            <person name="Morin E."/>
            <person name="Andreopoulos B."/>
            <person name="Barry K.W."/>
            <person name="Bonito G."/>
            <person name="Buee M."/>
            <person name="Carver A."/>
            <person name="Chen C."/>
            <person name="Cichocki N."/>
            <person name="Clum A."/>
            <person name="Culley D."/>
            <person name="Crous P.W."/>
            <person name="Fauchery L."/>
            <person name="Girlanda M."/>
            <person name="Hayes R.D."/>
            <person name="Keri Z."/>
            <person name="LaButti K."/>
            <person name="Lipzen A."/>
            <person name="Lombard V."/>
            <person name="Magnuson J."/>
            <person name="Maillard F."/>
            <person name="Murat C."/>
            <person name="Nolan M."/>
            <person name="Ohm R.A."/>
            <person name="Pangilinan J."/>
            <person name="Pereira M.F."/>
            <person name="Perotto S."/>
            <person name="Peter M."/>
            <person name="Pfister S."/>
            <person name="Riley R."/>
            <person name="Sitrit Y."/>
            <person name="Stielow J.B."/>
            <person name="Szollosi G."/>
            <person name="Zifcakova L."/>
            <person name="Stursova M."/>
            <person name="Spatafora J.W."/>
            <person name="Tedersoo L."/>
            <person name="Vaario L.M."/>
            <person name="Yamada A."/>
            <person name="Yan M."/>
            <person name="Wang P."/>
            <person name="Xu J."/>
            <person name="Bruns T."/>
            <person name="Baldrian P."/>
            <person name="Vilgalys R."/>
            <person name="Dunand C."/>
            <person name="Henrissat B."/>
            <person name="Grigoriev I.V."/>
            <person name="Hibbett D."/>
            <person name="Nagy L.G."/>
            <person name="Martin F.M."/>
        </authorList>
    </citation>
    <scope>NUCLEOTIDE SEQUENCE</scope>
    <source>
        <strain evidence="1">P2</strain>
    </source>
</reference>
<accession>A0ACB6ZLR9</accession>
<reference evidence="1" key="1">
    <citation type="submission" date="2019-10" db="EMBL/GenBank/DDBJ databases">
        <authorList>
            <consortium name="DOE Joint Genome Institute"/>
            <person name="Kuo A."/>
            <person name="Miyauchi S."/>
            <person name="Kiss E."/>
            <person name="Drula E."/>
            <person name="Kohler A."/>
            <person name="Sanchez-Garcia M."/>
            <person name="Andreopoulos B."/>
            <person name="Barry K.W."/>
            <person name="Bonito G."/>
            <person name="Buee M."/>
            <person name="Carver A."/>
            <person name="Chen C."/>
            <person name="Cichocki N."/>
            <person name="Clum A."/>
            <person name="Culley D."/>
            <person name="Crous P.W."/>
            <person name="Fauchery L."/>
            <person name="Girlanda M."/>
            <person name="Hayes R."/>
            <person name="Keri Z."/>
            <person name="Labutti K."/>
            <person name="Lipzen A."/>
            <person name="Lombard V."/>
            <person name="Magnuson J."/>
            <person name="Maillard F."/>
            <person name="Morin E."/>
            <person name="Murat C."/>
            <person name="Nolan M."/>
            <person name="Ohm R."/>
            <person name="Pangilinan J."/>
            <person name="Pereira M."/>
            <person name="Perotto S."/>
            <person name="Peter M."/>
            <person name="Riley R."/>
            <person name="Sitrit Y."/>
            <person name="Stielow B."/>
            <person name="Szollosi G."/>
            <person name="Zifcakova L."/>
            <person name="Stursova M."/>
            <person name="Spatafora J.W."/>
            <person name="Tedersoo L."/>
            <person name="Vaario L.-M."/>
            <person name="Yamada A."/>
            <person name="Yan M."/>
            <person name="Wang P."/>
            <person name="Xu J."/>
            <person name="Bruns T."/>
            <person name="Baldrian P."/>
            <person name="Vilgalys R."/>
            <person name="Henrissat B."/>
            <person name="Grigoriev I.V."/>
            <person name="Hibbett D."/>
            <person name="Nagy L.G."/>
            <person name="Martin F.M."/>
        </authorList>
    </citation>
    <scope>NUCLEOTIDE SEQUENCE</scope>
    <source>
        <strain evidence="1">P2</strain>
    </source>
</reference>
<comment type="caution">
    <text evidence="1">The sequence shown here is derived from an EMBL/GenBank/DDBJ whole genome shotgun (WGS) entry which is preliminary data.</text>
</comment>
<sequence>MARSEIDDIFAAKESSTRVVAQSTVSSSTSTDPIGSKQKKRNKKRKRQVEEAQDPDVNEEEPQKKCIVETVHDPSTFPSVSSSKKGPKPGKGTSKTKPNVAKKEKECLDRFKDSRGTGPRRKTEEGFSIFKEAELSINPEAGGTPLCPFDCDCCKLPMYLSCV</sequence>
<gene>
    <name evidence="1" type="ORF">BDM02DRAFT_3093842</name>
</gene>
<dbReference type="Proteomes" id="UP000886501">
    <property type="component" value="Unassembled WGS sequence"/>
</dbReference>
<organism evidence="1 2">
    <name type="scientific">Thelephora ganbajun</name>
    <name type="common">Ganba fungus</name>
    <dbReference type="NCBI Taxonomy" id="370292"/>
    <lineage>
        <taxon>Eukaryota</taxon>
        <taxon>Fungi</taxon>
        <taxon>Dikarya</taxon>
        <taxon>Basidiomycota</taxon>
        <taxon>Agaricomycotina</taxon>
        <taxon>Agaricomycetes</taxon>
        <taxon>Thelephorales</taxon>
        <taxon>Thelephoraceae</taxon>
        <taxon>Thelephora</taxon>
    </lineage>
</organism>
<proteinExistence type="predicted"/>
<dbReference type="EMBL" id="MU117989">
    <property type="protein sequence ID" value="KAF9650086.1"/>
    <property type="molecule type" value="Genomic_DNA"/>
</dbReference>
<protein>
    <submittedName>
        <fullName evidence="1">DUF1764-domain-containing protein</fullName>
    </submittedName>
</protein>
<keyword evidence="2" id="KW-1185">Reference proteome</keyword>